<dbReference type="AlphaFoldDB" id="A0A314UG63"/>
<dbReference type="Proteomes" id="UP000250321">
    <property type="component" value="Unassembled WGS sequence"/>
</dbReference>
<evidence type="ECO:0000313" key="3">
    <source>
        <dbReference type="Proteomes" id="UP000250321"/>
    </source>
</evidence>
<feature type="region of interest" description="Disordered" evidence="1">
    <location>
        <begin position="63"/>
        <end position="90"/>
    </location>
</feature>
<dbReference type="OrthoDB" id="1751809at2759"/>
<sequence>MLDGIDNVLKMKATSGGLENGATVLVPVMDKRGVKLQGFQFLGVKATAASLDTENLTDTVEVPEAKNDLSNDGVQARAEATAGDNSSLGA</sequence>
<protein>
    <submittedName>
        <fullName evidence="2">Uncharacterized protein</fullName>
    </submittedName>
</protein>
<organism evidence="2 3">
    <name type="scientific">Prunus yedoensis var. nudiflora</name>
    <dbReference type="NCBI Taxonomy" id="2094558"/>
    <lineage>
        <taxon>Eukaryota</taxon>
        <taxon>Viridiplantae</taxon>
        <taxon>Streptophyta</taxon>
        <taxon>Embryophyta</taxon>
        <taxon>Tracheophyta</taxon>
        <taxon>Spermatophyta</taxon>
        <taxon>Magnoliopsida</taxon>
        <taxon>eudicotyledons</taxon>
        <taxon>Gunneridae</taxon>
        <taxon>Pentapetalae</taxon>
        <taxon>rosids</taxon>
        <taxon>fabids</taxon>
        <taxon>Rosales</taxon>
        <taxon>Rosaceae</taxon>
        <taxon>Amygdaloideae</taxon>
        <taxon>Amygdaleae</taxon>
        <taxon>Prunus</taxon>
    </lineage>
</organism>
<reference evidence="2 3" key="1">
    <citation type="submission" date="2018-02" db="EMBL/GenBank/DDBJ databases">
        <title>Draft genome of wild Prunus yedoensis var. nudiflora.</title>
        <authorList>
            <person name="Baek S."/>
            <person name="Kim J.-H."/>
            <person name="Choi K."/>
            <person name="Kim G.-B."/>
            <person name="Cho A."/>
            <person name="Jang H."/>
            <person name="Shin C.-H."/>
            <person name="Yu H.-J."/>
            <person name="Mun J.-H."/>
        </authorList>
    </citation>
    <scope>NUCLEOTIDE SEQUENCE [LARGE SCALE GENOMIC DNA]</scope>
    <source>
        <strain evidence="3">cv. Jeju island</strain>
        <tissue evidence="2">Leaf</tissue>
    </source>
</reference>
<accession>A0A314UG63</accession>
<name>A0A314UG63_PRUYE</name>
<comment type="caution">
    <text evidence="2">The sequence shown here is derived from an EMBL/GenBank/DDBJ whole genome shotgun (WGS) entry which is preliminary data.</text>
</comment>
<evidence type="ECO:0000256" key="1">
    <source>
        <dbReference type="SAM" id="MobiDB-lite"/>
    </source>
</evidence>
<evidence type="ECO:0000313" key="2">
    <source>
        <dbReference type="EMBL" id="PQM36331.1"/>
    </source>
</evidence>
<gene>
    <name evidence="2" type="ORF">Pyn_26720</name>
</gene>
<keyword evidence="3" id="KW-1185">Reference proteome</keyword>
<dbReference type="EMBL" id="PJQY01003558">
    <property type="protein sequence ID" value="PQM36331.1"/>
    <property type="molecule type" value="Genomic_DNA"/>
</dbReference>
<proteinExistence type="predicted"/>